<dbReference type="EMBL" id="JBHEZZ010000003">
    <property type="protein sequence ID" value="MFC1401106.1"/>
    <property type="molecule type" value="Genomic_DNA"/>
</dbReference>
<evidence type="ECO:0000313" key="1">
    <source>
        <dbReference type="EMBL" id="MFC1401106.1"/>
    </source>
</evidence>
<gene>
    <name evidence="1" type="ORF">ACEZDJ_07385</name>
</gene>
<evidence type="ECO:0000313" key="2">
    <source>
        <dbReference type="Proteomes" id="UP001592528"/>
    </source>
</evidence>
<dbReference type="Proteomes" id="UP001592528">
    <property type="component" value="Unassembled WGS sequence"/>
</dbReference>
<proteinExistence type="predicted"/>
<name>A0ABV6UI30_9ACTN</name>
<comment type="caution">
    <text evidence="1">The sequence shown here is derived from an EMBL/GenBank/DDBJ whole genome shotgun (WGS) entry which is preliminary data.</text>
</comment>
<organism evidence="1 2">
    <name type="scientific">Streptacidiphilus cavernicola</name>
    <dbReference type="NCBI Taxonomy" id="3342716"/>
    <lineage>
        <taxon>Bacteria</taxon>
        <taxon>Bacillati</taxon>
        <taxon>Actinomycetota</taxon>
        <taxon>Actinomycetes</taxon>
        <taxon>Kitasatosporales</taxon>
        <taxon>Streptomycetaceae</taxon>
        <taxon>Streptacidiphilus</taxon>
    </lineage>
</organism>
<dbReference type="RefSeq" id="WP_037594669.1">
    <property type="nucleotide sequence ID" value="NZ_JBHEZZ010000003.1"/>
</dbReference>
<keyword evidence="2" id="KW-1185">Reference proteome</keyword>
<accession>A0ABV6UI30</accession>
<reference evidence="1 2" key="1">
    <citation type="submission" date="2024-09" db="EMBL/GenBank/DDBJ databases">
        <authorList>
            <person name="Lee S.D."/>
        </authorList>
    </citation>
    <scope>NUCLEOTIDE SEQUENCE [LARGE SCALE GENOMIC DNA]</scope>
    <source>
        <strain evidence="1 2">N1-5</strain>
    </source>
</reference>
<protein>
    <submittedName>
        <fullName evidence="1">Uncharacterized protein</fullName>
    </submittedName>
</protein>
<sequence>MRVLVDGEVSVHYHQLYVESDQDRFTPGLEEAFAGQAAGLCGGAQAGALWLTTGLHTGDVGFTVELHQDRPPVDEAWEEIVEVGFTPSSPRTQLLQRAGEARWDLDLAEIDYRVRYCAIGMDRARIADNRPAGVPQLDRYLLQFWPSPLEPAQVLKQTSETAAYGHEGARQRAACR</sequence>